<dbReference type="PANTHER" id="PTHR23053">
    <property type="entry name" value="DLEC1 DELETED IN LUNG AND ESOPHAGEAL CANCER 1"/>
    <property type="match status" value="1"/>
</dbReference>
<organism evidence="1 2">
    <name type="scientific">Dreissena polymorpha</name>
    <name type="common">Zebra mussel</name>
    <name type="synonym">Mytilus polymorpha</name>
    <dbReference type="NCBI Taxonomy" id="45954"/>
    <lineage>
        <taxon>Eukaryota</taxon>
        <taxon>Metazoa</taxon>
        <taxon>Spiralia</taxon>
        <taxon>Lophotrochozoa</taxon>
        <taxon>Mollusca</taxon>
        <taxon>Bivalvia</taxon>
        <taxon>Autobranchia</taxon>
        <taxon>Heteroconchia</taxon>
        <taxon>Euheterodonta</taxon>
        <taxon>Imparidentia</taxon>
        <taxon>Neoheterodontei</taxon>
        <taxon>Myida</taxon>
        <taxon>Dreissenoidea</taxon>
        <taxon>Dreissenidae</taxon>
        <taxon>Dreissena</taxon>
    </lineage>
</organism>
<gene>
    <name evidence="1" type="ORF">DPMN_180197</name>
</gene>
<accession>A0A9D4EIQ9</accession>
<comment type="caution">
    <text evidence="1">The sequence shown here is derived from an EMBL/GenBank/DDBJ whole genome shotgun (WGS) entry which is preliminary data.</text>
</comment>
<evidence type="ECO:0000313" key="2">
    <source>
        <dbReference type="Proteomes" id="UP000828390"/>
    </source>
</evidence>
<dbReference type="EMBL" id="JAIWYP010000009">
    <property type="protein sequence ID" value="KAH3778727.1"/>
    <property type="molecule type" value="Genomic_DNA"/>
</dbReference>
<dbReference type="Proteomes" id="UP000828390">
    <property type="component" value="Unassembled WGS sequence"/>
</dbReference>
<dbReference type="AlphaFoldDB" id="A0A9D4EIQ9"/>
<dbReference type="InterPro" id="IPR013783">
    <property type="entry name" value="Ig-like_fold"/>
</dbReference>
<name>A0A9D4EIQ9_DREPO</name>
<dbReference type="PANTHER" id="PTHR23053:SF0">
    <property type="entry name" value="HYDROCEPHALUS-INDUCING PROTEIN HOMOLOG"/>
    <property type="match status" value="1"/>
</dbReference>
<dbReference type="InterPro" id="IPR033305">
    <property type="entry name" value="Hydin-like"/>
</dbReference>
<dbReference type="GO" id="GO:1904158">
    <property type="term" value="P:axonemal central apparatus assembly"/>
    <property type="evidence" value="ECO:0007669"/>
    <property type="project" value="TreeGrafter"/>
</dbReference>
<sequence>MQVSVEFTPDKTGDHHSELVIHYDSGEDIYVKLYGAAQDANVRLDKNSVRIENTFISMASQRTVTISNRTDVLAHFRWTQFATREEEDQQKSMYVEFFKLLCIKEKIFKF</sequence>
<reference evidence="1" key="2">
    <citation type="submission" date="2020-11" db="EMBL/GenBank/DDBJ databases">
        <authorList>
            <person name="McCartney M.A."/>
            <person name="Auch B."/>
            <person name="Kono T."/>
            <person name="Mallez S."/>
            <person name="Becker A."/>
            <person name="Gohl D.M."/>
            <person name="Silverstein K.A.T."/>
            <person name="Koren S."/>
            <person name="Bechman K.B."/>
            <person name="Herman A."/>
            <person name="Abrahante J.E."/>
            <person name="Garbe J."/>
        </authorList>
    </citation>
    <scope>NUCLEOTIDE SEQUENCE</scope>
    <source>
        <strain evidence="1">Duluth1</strain>
        <tissue evidence="1">Whole animal</tissue>
    </source>
</reference>
<proteinExistence type="predicted"/>
<dbReference type="GO" id="GO:0003341">
    <property type="term" value="P:cilium movement"/>
    <property type="evidence" value="ECO:0007669"/>
    <property type="project" value="TreeGrafter"/>
</dbReference>
<dbReference type="Gene3D" id="2.60.40.10">
    <property type="entry name" value="Immunoglobulins"/>
    <property type="match status" value="2"/>
</dbReference>
<reference evidence="1" key="1">
    <citation type="journal article" date="2019" name="bioRxiv">
        <title>The Genome of the Zebra Mussel, Dreissena polymorpha: A Resource for Invasive Species Research.</title>
        <authorList>
            <person name="McCartney M.A."/>
            <person name="Auch B."/>
            <person name="Kono T."/>
            <person name="Mallez S."/>
            <person name="Zhang Y."/>
            <person name="Obille A."/>
            <person name="Becker A."/>
            <person name="Abrahante J.E."/>
            <person name="Garbe J."/>
            <person name="Badalamenti J.P."/>
            <person name="Herman A."/>
            <person name="Mangelson H."/>
            <person name="Liachko I."/>
            <person name="Sullivan S."/>
            <person name="Sone E.D."/>
            <person name="Koren S."/>
            <person name="Silverstein K.A.T."/>
            <person name="Beckman K.B."/>
            <person name="Gohl D.M."/>
        </authorList>
    </citation>
    <scope>NUCLEOTIDE SEQUENCE</scope>
    <source>
        <strain evidence="1">Duluth1</strain>
        <tissue evidence="1">Whole animal</tissue>
    </source>
</reference>
<dbReference type="GO" id="GO:0005930">
    <property type="term" value="C:axoneme"/>
    <property type="evidence" value="ECO:0007669"/>
    <property type="project" value="TreeGrafter"/>
</dbReference>
<protein>
    <submittedName>
        <fullName evidence="1">Uncharacterized protein</fullName>
    </submittedName>
</protein>
<keyword evidence="2" id="KW-1185">Reference proteome</keyword>
<evidence type="ECO:0000313" key="1">
    <source>
        <dbReference type="EMBL" id="KAH3778727.1"/>
    </source>
</evidence>